<dbReference type="eggNOG" id="COG0457">
    <property type="taxonomic scope" value="Bacteria"/>
</dbReference>
<evidence type="ECO:0000256" key="4">
    <source>
        <dbReference type="SAM" id="Coils"/>
    </source>
</evidence>
<dbReference type="EMBL" id="CP001998">
    <property type="protein sequence ID" value="ADE55984.1"/>
    <property type="molecule type" value="Genomic_DNA"/>
</dbReference>
<keyword evidence="7" id="KW-1185">Reference proteome</keyword>
<dbReference type="PANTHER" id="PTHR44943">
    <property type="entry name" value="CELLULOSE SYNTHASE OPERON PROTEIN C"/>
    <property type="match status" value="1"/>
</dbReference>
<dbReference type="OrthoDB" id="189050at2"/>
<dbReference type="Pfam" id="PF13525">
    <property type="entry name" value="YfiO"/>
    <property type="match status" value="1"/>
</dbReference>
<feature type="domain" description="Outer membrane lipoprotein BamD-like" evidence="5">
    <location>
        <begin position="478"/>
        <end position="562"/>
    </location>
</feature>
<keyword evidence="4" id="KW-0175">Coiled coil</keyword>
<reference evidence="6 7" key="1">
    <citation type="journal article" date="2010" name="Stand. Genomic Sci.">
        <title>Complete genome sequence of Coraliomargarita akajimensis type strain (04OKA010-24).</title>
        <authorList>
            <person name="Mavromatis K."/>
            <person name="Abt B."/>
            <person name="Brambilla E."/>
            <person name="Lapidus A."/>
            <person name="Copeland A."/>
            <person name="Deshpande S."/>
            <person name="Nolan M."/>
            <person name="Lucas S."/>
            <person name="Tice H."/>
            <person name="Cheng J.F."/>
            <person name="Han C."/>
            <person name="Detter J.C."/>
            <person name="Woyke T."/>
            <person name="Goodwin L."/>
            <person name="Pitluck S."/>
            <person name="Held B."/>
            <person name="Brettin T."/>
            <person name="Tapia R."/>
            <person name="Ivanova N."/>
            <person name="Mikhailova N."/>
            <person name="Pati A."/>
            <person name="Liolios K."/>
            <person name="Chen A."/>
            <person name="Palaniappan K."/>
            <person name="Land M."/>
            <person name="Hauser L."/>
            <person name="Chang Y.J."/>
            <person name="Jeffries C.D."/>
            <person name="Rohde M."/>
            <person name="Goker M."/>
            <person name="Bristow J."/>
            <person name="Eisen J.A."/>
            <person name="Markowitz V."/>
            <person name="Hugenholtz P."/>
            <person name="Klenk H.P."/>
            <person name="Kyrpides N.C."/>
        </authorList>
    </citation>
    <scope>NUCLEOTIDE SEQUENCE [LARGE SCALE GENOMIC DNA]</scope>
    <source>
        <strain evidence="7">DSM 45221 / IAM 15411 / JCM 23193 / KCTC 12865</strain>
    </source>
</reference>
<dbReference type="Proteomes" id="UP000000925">
    <property type="component" value="Chromosome"/>
</dbReference>
<gene>
    <name evidence="6" type="ordered locus">Caka_2971</name>
</gene>
<evidence type="ECO:0000256" key="2">
    <source>
        <dbReference type="ARBA" id="ARBA00022737"/>
    </source>
</evidence>
<evidence type="ECO:0000313" key="7">
    <source>
        <dbReference type="Proteomes" id="UP000000925"/>
    </source>
</evidence>
<keyword evidence="2" id="KW-0677">Repeat</keyword>
<dbReference type="SUPFAM" id="SSF48452">
    <property type="entry name" value="TPR-like"/>
    <property type="match status" value="3"/>
</dbReference>
<evidence type="ECO:0000259" key="5">
    <source>
        <dbReference type="Pfam" id="PF13525"/>
    </source>
</evidence>
<evidence type="ECO:0000256" key="1">
    <source>
        <dbReference type="ARBA" id="ARBA00022729"/>
    </source>
</evidence>
<dbReference type="STRING" id="583355.Caka_2971"/>
<dbReference type="eggNOG" id="COG1729">
    <property type="taxonomic scope" value="Bacteria"/>
</dbReference>
<dbReference type="AlphaFoldDB" id="D5ERE0"/>
<accession>D5ERE0</accession>
<sequence>MLPLRNFKHVLFAAAITAGTCLQTPQLQAQEVNEMAFSVLQARANSLVESGQLMEAQPLLKEIIKRVEGNSENDFDLAFPYFLVGTSHIQNFISTGKESELDDALKWYDKLEKEYPSSSHLKRALKKKVDIYRALKRNDEAIKLMQRMLSGGYSFALGYTEEIKLLRDLTQTYYSLGKLKEGLPYFGRLMNESRDNEDKVLGAAASFESLVEAKRLDDAIKVLPYLTFDARVRYLPRLNVALLKASDTMVEQERFTDAALLLNLIKTTDIMIQYHERLLAQKKATLEQRTAFGASREVIDRLNQEIKNLEANLKQLRDLPTMKDDLLVRRARNFTKTGRPYEAFWMFFDLKNEMKGTDRSEFYHYAAMSSARKIGKTEAATDLGREYRKTYPDGEYYSDTTAALITELQAAGKVEEMLPILVDFLNSKPEDPFSTNFISVWAGELVKREDYRGILWQCDEWISMHTNPKPIFEDGLYYWSGLATVQLSDFVEAIKRMDVVLKEFPTSLYAEDALLRKGIAQFYLQEFGAARVTLTKYTQDYPRGVAIDQAYYFLGEVESYEGYVERALKNFRKCDKLTKSQEMHDAASFRIGNMLELLERYTEMRDHFAKYIEQYGEKGRITSAYFELGRAYEFLSQPTQTLTIYRDAISKYAGLKGDHGVDTLVEGYAEKYDLNKTKLERTVAFLDQMKNDAAFREKLLTDRGFLFEQFYLDPNIEQTLYNQMRNHPSFGPDLMDDLSPLNDITQGFYTEWQNFPKQTPEDYFRDQLAKHVANEDRTAETRMLMGLFRTGVEIAPQQAYDKAFIQQATPRVLLYVADYSREKNLNFSIETWTELLNRFPDDDATIVAYMRLADVSVEHGDNSGALIYLDAIATNFPGSPQVPAVILRQGEILTEMGEGKTAREKYQYILRVPDWRGVLHAKALLQTGDSFMAEGQFDAAHGFFERTFLGYSHFSEIAGKAYLADADALVKMGQVEDARATLNEALEMLKDAAPEELYSSLQQKLQTL</sequence>
<dbReference type="KEGG" id="caa:Caka_2971"/>
<dbReference type="InterPro" id="IPR011990">
    <property type="entry name" value="TPR-like_helical_dom_sf"/>
</dbReference>
<dbReference type="InterPro" id="IPR019734">
    <property type="entry name" value="TPR_rpt"/>
</dbReference>
<keyword evidence="1" id="KW-0732">Signal</keyword>
<dbReference type="InterPro" id="IPR051685">
    <property type="entry name" value="Ycf3/AcsC/BcsC/TPR_MFPF"/>
</dbReference>
<dbReference type="PANTHER" id="PTHR44943:SF8">
    <property type="entry name" value="TPR REPEAT-CONTAINING PROTEIN MJ0263"/>
    <property type="match status" value="1"/>
</dbReference>
<dbReference type="Gene3D" id="1.25.40.10">
    <property type="entry name" value="Tetratricopeptide repeat domain"/>
    <property type="match status" value="4"/>
</dbReference>
<keyword evidence="3" id="KW-0802">TPR repeat</keyword>
<feature type="coiled-coil region" evidence="4">
    <location>
        <begin position="292"/>
        <end position="319"/>
    </location>
</feature>
<proteinExistence type="predicted"/>
<dbReference type="SMART" id="SM00028">
    <property type="entry name" value="TPR"/>
    <property type="match status" value="5"/>
</dbReference>
<dbReference type="eggNOG" id="COG4105">
    <property type="taxonomic scope" value="Bacteria"/>
</dbReference>
<dbReference type="HOGENOM" id="CLU_295069_0_0_0"/>
<organism evidence="6 7">
    <name type="scientific">Coraliomargarita akajimensis (strain DSM 45221 / IAM 15411 / JCM 23193 / KCTC 12865 / 04OKA010-24)</name>
    <dbReference type="NCBI Taxonomy" id="583355"/>
    <lineage>
        <taxon>Bacteria</taxon>
        <taxon>Pseudomonadati</taxon>
        <taxon>Verrucomicrobiota</taxon>
        <taxon>Opitutia</taxon>
        <taxon>Puniceicoccales</taxon>
        <taxon>Coraliomargaritaceae</taxon>
        <taxon>Coraliomargarita</taxon>
    </lineage>
</organism>
<dbReference type="RefSeq" id="WP_013044700.1">
    <property type="nucleotide sequence ID" value="NC_014008.1"/>
</dbReference>
<dbReference type="InterPro" id="IPR039565">
    <property type="entry name" value="BamD-like"/>
</dbReference>
<name>D5ERE0_CORAD</name>
<protein>
    <recommendedName>
        <fullName evidence="5">Outer membrane lipoprotein BamD-like domain-containing protein</fullName>
    </recommendedName>
</protein>
<evidence type="ECO:0000256" key="3">
    <source>
        <dbReference type="ARBA" id="ARBA00022803"/>
    </source>
</evidence>
<evidence type="ECO:0000313" key="6">
    <source>
        <dbReference type="EMBL" id="ADE55984.1"/>
    </source>
</evidence>